<reference evidence="4 5" key="2">
    <citation type="journal article" date="2016" name="Microb. Ecol.">
        <title>Genome Characteristics of a Novel Type I Methanotroph (Sn10-6) Isolated from a Flooded Indian Rice Field.</title>
        <authorList>
            <person name="Rahalkar M.C."/>
            <person name="Pandit P.S."/>
            <person name="Dhakephalkar P.K."/>
            <person name="Pore S."/>
            <person name="Arora P."/>
            <person name="Kapse N."/>
        </authorList>
    </citation>
    <scope>NUCLEOTIDE SEQUENCE [LARGE SCALE GENOMIC DNA]</scope>
    <source>
        <strain evidence="4 5">Sn10-6</strain>
    </source>
</reference>
<keyword evidence="1" id="KW-0547">Nucleotide-binding</keyword>
<dbReference type="GO" id="GO:0005524">
    <property type="term" value="F:ATP binding"/>
    <property type="evidence" value="ECO:0007669"/>
    <property type="project" value="UniProtKB-KW"/>
</dbReference>
<dbReference type="SUPFAM" id="SSF52540">
    <property type="entry name" value="P-loop containing nucleoside triphosphate hydrolases"/>
    <property type="match status" value="1"/>
</dbReference>
<proteinExistence type="predicted"/>
<dbReference type="InterPro" id="IPR003439">
    <property type="entry name" value="ABC_transporter-like_ATP-bd"/>
</dbReference>
<evidence type="ECO:0000256" key="1">
    <source>
        <dbReference type="ARBA" id="ARBA00022741"/>
    </source>
</evidence>
<gene>
    <name evidence="4" type="ORF">VZ94_19375</name>
</gene>
<evidence type="ECO:0000256" key="2">
    <source>
        <dbReference type="ARBA" id="ARBA00022840"/>
    </source>
</evidence>
<keyword evidence="2" id="KW-0067">ATP-binding</keyword>
<dbReference type="PANTHER" id="PTHR43790">
    <property type="entry name" value="CARBOHYDRATE TRANSPORT ATP-BINDING PROTEIN MG119-RELATED"/>
    <property type="match status" value="1"/>
</dbReference>
<evidence type="ECO:0000259" key="3">
    <source>
        <dbReference type="Pfam" id="PF00005"/>
    </source>
</evidence>
<dbReference type="AlphaFoldDB" id="A0A0F3IEU3"/>
<dbReference type="InterPro" id="IPR050107">
    <property type="entry name" value="ABC_carbohydrate_import_ATPase"/>
</dbReference>
<name>A0A0F3IEU3_9GAMM</name>
<feature type="domain" description="ABC transporter" evidence="3">
    <location>
        <begin position="2"/>
        <end position="77"/>
    </location>
</feature>
<comment type="caution">
    <text evidence="4">The sequence shown here is derived from an EMBL/GenBank/DDBJ whole genome shotgun (WGS) entry which is preliminary data.</text>
</comment>
<dbReference type="Proteomes" id="UP000033684">
    <property type="component" value="Unassembled WGS sequence"/>
</dbReference>
<dbReference type="GO" id="GO:0016887">
    <property type="term" value="F:ATP hydrolysis activity"/>
    <property type="evidence" value="ECO:0007669"/>
    <property type="project" value="InterPro"/>
</dbReference>
<dbReference type="EMBL" id="LAJX01000257">
    <property type="protein sequence ID" value="KJV05271.1"/>
    <property type="molecule type" value="Genomic_DNA"/>
</dbReference>
<evidence type="ECO:0000313" key="4">
    <source>
        <dbReference type="EMBL" id="KJV05271.1"/>
    </source>
</evidence>
<accession>A0A0F3IEU3</accession>
<evidence type="ECO:0000313" key="5">
    <source>
        <dbReference type="Proteomes" id="UP000033684"/>
    </source>
</evidence>
<organism evidence="4 5">
    <name type="scientific">Methylocucumis oryzae</name>
    <dbReference type="NCBI Taxonomy" id="1632867"/>
    <lineage>
        <taxon>Bacteria</taxon>
        <taxon>Pseudomonadati</taxon>
        <taxon>Pseudomonadota</taxon>
        <taxon>Gammaproteobacteria</taxon>
        <taxon>Methylococcales</taxon>
        <taxon>Methylococcaceae</taxon>
        <taxon>Methylocucumis</taxon>
    </lineage>
</organism>
<dbReference type="InterPro" id="IPR027417">
    <property type="entry name" value="P-loop_NTPase"/>
</dbReference>
<dbReference type="PANTHER" id="PTHR43790:SF4">
    <property type="entry name" value="GUANOSINE IMPORT ATP-BINDING PROTEIN NUPO"/>
    <property type="match status" value="1"/>
</dbReference>
<reference evidence="5" key="1">
    <citation type="submission" date="2015-03" db="EMBL/GenBank/DDBJ databases">
        <title>Draft genome sequence of a novel methanotroph (Sn10-6) isolated from flooded ricefield rhizosphere in India.</title>
        <authorList>
            <person name="Pandit P.S."/>
            <person name="Pore S.D."/>
            <person name="Arora P."/>
            <person name="Kapse N.G."/>
            <person name="Dhakephalkar P.K."/>
            <person name="Rahalkar M.C."/>
        </authorList>
    </citation>
    <scope>NUCLEOTIDE SEQUENCE [LARGE SCALE GENOMIC DNA]</scope>
    <source>
        <strain evidence="5">Sn10-6</strain>
    </source>
</reference>
<dbReference type="Gene3D" id="3.40.50.300">
    <property type="entry name" value="P-loop containing nucleotide triphosphate hydrolases"/>
    <property type="match status" value="1"/>
</dbReference>
<dbReference type="Pfam" id="PF00005">
    <property type="entry name" value="ABC_tran"/>
    <property type="match status" value="1"/>
</dbReference>
<sequence>MGYYQADQGSVLIDNRECDIQSTRDAHRLGLGMVYQHFTLVPEMTVLENLVLSRAPIPKVIDWHKERQHLERLIAQNAFSYLAE</sequence>
<keyword evidence="5" id="KW-1185">Reference proteome</keyword>
<protein>
    <recommendedName>
        <fullName evidence="3">ABC transporter domain-containing protein</fullName>
    </recommendedName>
</protein>